<organism evidence="2 3">
    <name type="scientific">Pseudomonas vranovensis</name>
    <dbReference type="NCBI Taxonomy" id="321661"/>
    <lineage>
        <taxon>Bacteria</taxon>
        <taxon>Pseudomonadati</taxon>
        <taxon>Pseudomonadota</taxon>
        <taxon>Gammaproteobacteria</taxon>
        <taxon>Pseudomonadales</taxon>
        <taxon>Pseudomonadaceae</taxon>
        <taxon>Pseudomonas</taxon>
    </lineage>
</organism>
<dbReference type="InterPro" id="IPR011051">
    <property type="entry name" value="RmlC_Cupin_sf"/>
</dbReference>
<keyword evidence="3" id="KW-1185">Reference proteome</keyword>
<evidence type="ECO:0000313" key="2">
    <source>
        <dbReference type="EMBL" id="ROL70757.1"/>
    </source>
</evidence>
<gene>
    <name evidence="2" type="ORF">BHU25_17005</name>
</gene>
<dbReference type="Proteomes" id="UP000285286">
    <property type="component" value="Unassembled WGS sequence"/>
</dbReference>
<dbReference type="Pfam" id="PF07883">
    <property type="entry name" value="Cupin_2"/>
    <property type="match status" value="1"/>
</dbReference>
<comment type="caution">
    <text evidence="2">The sequence shown here is derived from an EMBL/GenBank/DDBJ whole genome shotgun (WGS) entry which is preliminary data.</text>
</comment>
<dbReference type="Gene3D" id="2.60.120.10">
    <property type="entry name" value="Jelly Rolls"/>
    <property type="match status" value="1"/>
</dbReference>
<dbReference type="InterPro" id="IPR014710">
    <property type="entry name" value="RmlC-like_jellyroll"/>
</dbReference>
<proteinExistence type="predicted"/>
<dbReference type="AlphaFoldDB" id="A0A423DGP8"/>
<dbReference type="RefSeq" id="WP_123566769.1">
    <property type="nucleotide sequence ID" value="NZ_CP158809.1"/>
</dbReference>
<dbReference type="SUPFAM" id="SSF51182">
    <property type="entry name" value="RmlC-like cupins"/>
    <property type="match status" value="1"/>
</dbReference>
<evidence type="ECO:0000259" key="1">
    <source>
        <dbReference type="Pfam" id="PF07883"/>
    </source>
</evidence>
<protein>
    <recommendedName>
        <fullName evidence="1">Cupin type-2 domain-containing protein</fullName>
    </recommendedName>
</protein>
<evidence type="ECO:0000313" key="3">
    <source>
        <dbReference type="Proteomes" id="UP000285286"/>
    </source>
</evidence>
<reference evidence="2 3" key="1">
    <citation type="submission" date="2016-10" db="EMBL/GenBank/DDBJ databases">
        <title>Comparative genome analysis of multiple Pseudomonas spp. focuses on biocontrol and plant growth promoting traits.</title>
        <authorList>
            <person name="Tao X.-Y."/>
            <person name="Taylor C.G."/>
        </authorList>
    </citation>
    <scope>NUCLEOTIDE SEQUENCE [LARGE SCALE GENOMIC DNA]</scope>
    <source>
        <strain evidence="2 3">15D11</strain>
    </source>
</reference>
<accession>A0A423DGP8</accession>
<feature type="domain" description="Cupin type-2" evidence="1">
    <location>
        <begin position="42"/>
        <end position="108"/>
    </location>
</feature>
<dbReference type="EMBL" id="MOAM01000024">
    <property type="protein sequence ID" value="ROL70757.1"/>
    <property type="molecule type" value="Genomic_DNA"/>
</dbReference>
<name>A0A423DGP8_9PSED</name>
<dbReference type="InterPro" id="IPR013096">
    <property type="entry name" value="Cupin_2"/>
</dbReference>
<sequence>MNSTANPKVKPLPAESHVPGVVLCQADFAGLGAGVTPFRGGLFTVAPQCTSRPDKHAVRECWMIANGGGVLEYQGSKLRVEQGDVLLFEPHHQHQIHNDGVQPLVISTVWWNVHAG</sequence>